<keyword evidence="2" id="KW-1185">Reference proteome</keyword>
<organism evidence="1 2">
    <name type="scientific">Natribacillus halophilus</name>
    <dbReference type="NCBI Taxonomy" id="549003"/>
    <lineage>
        <taxon>Bacteria</taxon>
        <taxon>Bacillati</taxon>
        <taxon>Bacillota</taxon>
        <taxon>Bacilli</taxon>
        <taxon>Bacillales</taxon>
        <taxon>Bacillaceae</taxon>
        <taxon>Natribacillus</taxon>
    </lineage>
</organism>
<evidence type="ECO:0000313" key="1">
    <source>
        <dbReference type="EMBL" id="SDI71900.1"/>
    </source>
</evidence>
<reference evidence="1 2" key="1">
    <citation type="submission" date="2016-10" db="EMBL/GenBank/DDBJ databases">
        <authorList>
            <person name="de Groot N.N."/>
        </authorList>
    </citation>
    <scope>NUCLEOTIDE SEQUENCE [LARGE SCALE GENOMIC DNA]</scope>
    <source>
        <strain evidence="1 2">DSM 21771</strain>
    </source>
</reference>
<name>A0A1G8MX66_9BACI</name>
<sequence length="145" mass="16075">MSDSKDVPSDIVYTNIYETLVYQDENMEIQPGLAEDYEQLDDNTWEFNLQENVRGKAYTLIQPLSCIQGCPKTSRTGQSCVHLVSNHGEEAQGLSAAHPSRPFIPKAAFPYPSLIIALGGAPAKSGLKKILSIKKRKNTHVHIHL</sequence>
<gene>
    <name evidence="1" type="ORF">SAMN04488123_10550</name>
</gene>
<dbReference type="Proteomes" id="UP000198853">
    <property type="component" value="Unassembled WGS sequence"/>
</dbReference>
<dbReference type="AlphaFoldDB" id="A0A1G8MX66"/>
<dbReference type="OrthoDB" id="9796817at2"/>
<proteinExistence type="predicted"/>
<dbReference type="Gene3D" id="3.40.190.10">
    <property type="entry name" value="Periplasmic binding protein-like II"/>
    <property type="match status" value="1"/>
</dbReference>
<evidence type="ECO:0000313" key="2">
    <source>
        <dbReference type="Proteomes" id="UP000198853"/>
    </source>
</evidence>
<dbReference type="SUPFAM" id="SSF53850">
    <property type="entry name" value="Periplasmic binding protein-like II"/>
    <property type="match status" value="1"/>
</dbReference>
<dbReference type="EMBL" id="FNEN01000005">
    <property type="protein sequence ID" value="SDI71900.1"/>
    <property type="molecule type" value="Genomic_DNA"/>
</dbReference>
<accession>A0A1G8MX66</accession>
<protein>
    <submittedName>
        <fullName evidence="1">Uncharacterized protein</fullName>
    </submittedName>
</protein>